<sequence>MTLQDIPENFDFDAFSKFMLENKQIWFVLAFYDEIFPEEYMIKVKAFVEKLKTENYGDHRRPAIYINDIDVVNDNNGDGDGIMNP</sequence>
<dbReference type="Proteomes" id="UP000887578">
    <property type="component" value="Unplaced"/>
</dbReference>
<name>A0A914QM43_9BILA</name>
<proteinExistence type="predicted"/>
<dbReference type="AlphaFoldDB" id="A0A914QM43"/>
<keyword evidence="1" id="KW-1185">Reference proteome</keyword>
<evidence type="ECO:0000313" key="2">
    <source>
        <dbReference type="WBParaSite" id="PDA_v2.g4774.t1"/>
    </source>
</evidence>
<reference evidence="2" key="1">
    <citation type="submission" date="2022-11" db="UniProtKB">
        <authorList>
            <consortium name="WormBaseParasite"/>
        </authorList>
    </citation>
    <scope>IDENTIFICATION</scope>
</reference>
<organism evidence="1 2">
    <name type="scientific">Panagrolaimus davidi</name>
    <dbReference type="NCBI Taxonomy" id="227884"/>
    <lineage>
        <taxon>Eukaryota</taxon>
        <taxon>Metazoa</taxon>
        <taxon>Ecdysozoa</taxon>
        <taxon>Nematoda</taxon>
        <taxon>Chromadorea</taxon>
        <taxon>Rhabditida</taxon>
        <taxon>Tylenchina</taxon>
        <taxon>Panagrolaimomorpha</taxon>
        <taxon>Panagrolaimoidea</taxon>
        <taxon>Panagrolaimidae</taxon>
        <taxon>Panagrolaimus</taxon>
    </lineage>
</organism>
<dbReference type="WBParaSite" id="PDA_v2.g4774.t1">
    <property type="protein sequence ID" value="PDA_v2.g4774.t1"/>
    <property type="gene ID" value="PDA_v2.g4774"/>
</dbReference>
<protein>
    <submittedName>
        <fullName evidence="2">Uncharacterized protein</fullName>
    </submittedName>
</protein>
<evidence type="ECO:0000313" key="1">
    <source>
        <dbReference type="Proteomes" id="UP000887578"/>
    </source>
</evidence>
<accession>A0A914QM43</accession>